<evidence type="ECO:0000256" key="2">
    <source>
        <dbReference type="ARBA" id="ARBA00022729"/>
    </source>
</evidence>
<sequence>MKRTRKSLWMSALFALLLVGCSTNNESDTNGNDAGSSQSSSQNTEESSTFPVTLTDASGEEVTLQKDPETIVSLIPSNTEILFAVNAGEEVIGVTENDDYPSDVETIDHVGGMELNVEKIISLQPDLVLGHEIALQSSTEAYDQIEEAGIPVYVVSEATSFDEVYDTIETIGTLTGESQSATSLIDKMKSDLTEIEEKAASIEEENEKRVFVESSPAPEIYAPGKGTFVNQMLEMIHANNVLSDQDGWVQVNAEAVVDYQPNVIMVAYNYTENPVEAVLSRNGWDSIPAIQEEAVYLIDTNLLSRPGPRLVEGVEQLAETIYPEIYSE</sequence>
<dbReference type="NCBIfam" id="NF038402">
    <property type="entry name" value="TroA_like"/>
    <property type="match status" value="1"/>
</dbReference>
<protein>
    <submittedName>
        <fullName evidence="6">Iron ABC transporter substrate-binding protein</fullName>
    </submittedName>
</protein>
<dbReference type="Proteomes" id="UP000030528">
    <property type="component" value="Unassembled WGS sequence"/>
</dbReference>
<name>A0A0A5GCE7_9BACI</name>
<dbReference type="OrthoDB" id="9787772at2"/>
<evidence type="ECO:0000313" key="6">
    <source>
        <dbReference type="EMBL" id="KGX90861.1"/>
    </source>
</evidence>
<dbReference type="GO" id="GO:0071281">
    <property type="term" value="P:cellular response to iron ion"/>
    <property type="evidence" value="ECO:0007669"/>
    <property type="project" value="TreeGrafter"/>
</dbReference>
<dbReference type="SUPFAM" id="SSF53807">
    <property type="entry name" value="Helical backbone' metal receptor"/>
    <property type="match status" value="1"/>
</dbReference>
<feature type="domain" description="Fe/B12 periplasmic-binding" evidence="5">
    <location>
        <begin position="70"/>
        <end position="325"/>
    </location>
</feature>
<dbReference type="RefSeq" id="WP_026801020.1">
    <property type="nucleotide sequence ID" value="NZ_AULI01000012.1"/>
</dbReference>
<evidence type="ECO:0000256" key="1">
    <source>
        <dbReference type="ARBA" id="ARBA00008814"/>
    </source>
</evidence>
<evidence type="ECO:0000256" key="4">
    <source>
        <dbReference type="SAM" id="SignalP"/>
    </source>
</evidence>
<dbReference type="FunFam" id="3.40.50.1980:FF:000035">
    <property type="entry name" value="Iron ABC transporter substrate-binding protein"/>
    <property type="match status" value="1"/>
</dbReference>
<feature type="compositionally biased region" description="Low complexity" evidence="3">
    <location>
        <begin position="36"/>
        <end position="49"/>
    </location>
</feature>
<keyword evidence="7" id="KW-1185">Reference proteome</keyword>
<reference evidence="6 7" key="1">
    <citation type="submission" date="2013-08" db="EMBL/GenBank/DDBJ databases">
        <authorList>
            <person name="Huang J."/>
            <person name="Wang G."/>
        </authorList>
    </citation>
    <scope>NUCLEOTIDE SEQUENCE [LARGE SCALE GENOMIC DNA]</scope>
    <source>
        <strain evidence="6 7">JSM 076056</strain>
    </source>
</reference>
<dbReference type="InterPro" id="IPR002491">
    <property type="entry name" value="ABC_transptr_periplasmic_BD"/>
</dbReference>
<dbReference type="AlphaFoldDB" id="A0A0A5GCE7"/>
<comment type="caution">
    <text evidence="6">The sequence shown here is derived from an EMBL/GenBank/DDBJ whole genome shotgun (WGS) entry which is preliminary data.</text>
</comment>
<dbReference type="InterPro" id="IPR050902">
    <property type="entry name" value="ABC_Transporter_SBP"/>
</dbReference>
<dbReference type="EMBL" id="AVPE01000012">
    <property type="protein sequence ID" value="KGX90861.1"/>
    <property type="molecule type" value="Genomic_DNA"/>
</dbReference>
<keyword evidence="2 4" id="KW-0732">Signal</keyword>
<feature type="signal peptide" evidence="4">
    <location>
        <begin position="1"/>
        <end position="26"/>
    </location>
</feature>
<dbReference type="CDD" id="cd01143">
    <property type="entry name" value="YvrC"/>
    <property type="match status" value="1"/>
</dbReference>
<evidence type="ECO:0000259" key="5">
    <source>
        <dbReference type="PROSITE" id="PS50983"/>
    </source>
</evidence>
<accession>A0A0A5GCE7</accession>
<evidence type="ECO:0000256" key="3">
    <source>
        <dbReference type="SAM" id="MobiDB-lite"/>
    </source>
</evidence>
<dbReference type="Gene3D" id="3.40.50.1980">
    <property type="entry name" value="Nitrogenase molybdenum iron protein domain"/>
    <property type="match status" value="2"/>
</dbReference>
<dbReference type="InterPro" id="IPR054828">
    <property type="entry name" value="Vit_B12_bind_prot"/>
</dbReference>
<dbReference type="eggNOG" id="COG0614">
    <property type="taxonomic scope" value="Bacteria"/>
</dbReference>
<dbReference type="Pfam" id="PF01497">
    <property type="entry name" value="Peripla_BP_2"/>
    <property type="match status" value="1"/>
</dbReference>
<gene>
    <name evidence="6" type="ORF">N781_05675</name>
</gene>
<dbReference type="PROSITE" id="PS50983">
    <property type="entry name" value="FE_B12_PBP"/>
    <property type="match status" value="1"/>
</dbReference>
<evidence type="ECO:0000313" key="7">
    <source>
        <dbReference type="Proteomes" id="UP000030528"/>
    </source>
</evidence>
<feature type="chain" id="PRO_5039330141" evidence="4">
    <location>
        <begin position="27"/>
        <end position="328"/>
    </location>
</feature>
<feature type="region of interest" description="Disordered" evidence="3">
    <location>
        <begin position="27"/>
        <end position="51"/>
    </location>
</feature>
<dbReference type="PROSITE" id="PS51257">
    <property type="entry name" value="PROKAR_LIPOPROTEIN"/>
    <property type="match status" value="1"/>
</dbReference>
<organism evidence="6 7">
    <name type="scientific">Pontibacillus halophilus JSM 076056 = DSM 19796</name>
    <dbReference type="NCBI Taxonomy" id="1385510"/>
    <lineage>
        <taxon>Bacteria</taxon>
        <taxon>Bacillati</taxon>
        <taxon>Bacillota</taxon>
        <taxon>Bacilli</taxon>
        <taxon>Bacillales</taxon>
        <taxon>Bacillaceae</taxon>
        <taxon>Pontibacillus</taxon>
    </lineage>
</organism>
<dbReference type="STRING" id="1385510.GCA_000425205_02716"/>
<dbReference type="PANTHER" id="PTHR30535:SF34">
    <property type="entry name" value="MOLYBDATE-BINDING PROTEIN MOLA"/>
    <property type="match status" value="1"/>
</dbReference>
<proteinExistence type="inferred from homology"/>
<dbReference type="PANTHER" id="PTHR30535">
    <property type="entry name" value="VITAMIN B12-BINDING PROTEIN"/>
    <property type="match status" value="1"/>
</dbReference>
<comment type="similarity">
    <text evidence="1">Belongs to the bacterial solute-binding protein 8 family.</text>
</comment>